<evidence type="ECO:0000256" key="3">
    <source>
        <dbReference type="ARBA" id="ARBA00023125"/>
    </source>
</evidence>
<dbReference type="PANTHER" id="PTHR30204:SF69">
    <property type="entry name" value="MERR-FAMILY TRANSCRIPTIONAL REGULATOR"/>
    <property type="match status" value="1"/>
</dbReference>
<dbReference type="SUPFAM" id="SSF46955">
    <property type="entry name" value="Putative DNA-binding domain"/>
    <property type="match status" value="1"/>
</dbReference>
<keyword evidence="5" id="KW-0175">Coiled coil</keyword>
<evidence type="ECO:0000259" key="6">
    <source>
        <dbReference type="PROSITE" id="PS50937"/>
    </source>
</evidence>
<feature type="domain" description="HTH merR-type" evidence="6">
    <location>
        <begin position="1"/>
        <end position="70"/>
    </location>
</feature>
<evidence type="ECO:0000256" key="5">
    <source>
        <dbReference type="SAM" id="Coils"/>
    </source>
</evidence>
<accession>A0ABS9MPT3</accession>
<keyword evidence="3" id="KW-0238">DNA-binding</keyword>
<dbReference type="PANTHER" id="PTHR30204">
    <property type="entry name" value="REDOX-CYCLING DRUG-SENSING TRANSCRIPTIONAL ACTIVATOR SOXR"/>
    <property type="match status" value="1"/>
</dbReference>
<organism evidence="7 8">
    <name type="scientific">Mesosutterella porci</name>
    <dbReference type="NCBI Taxonomy" id="2915351"/>
    <lineage>
        <taxon>Bacteria</taxon>
        <taxon>Pseudomonadati</taxon>
        <taxon>Pseudomonadota</taxon>
        <taxon>Betaproteobacteria</taxon>
        <taxon>Burkholderiales</taxon>
        <taxon>Sutterellaceae</taxon>
        <taxon>Mesosutterella</taxon>
    </lineage>
</organism>
<evidence type="ECO:0000256" key="1">
    <source>
        <dbReference type="ARBA" id="ARBA00022491"/>
    </source>
</evidence>
<dbReference type="RefSeq" id="WP_237978271.1">
    <property type="nucleotide sequence ID" value="NZ_JAKNCT010000004.1"/>
</dbReference>
<sequence>MQTVKQIASALGVGPDVIRYYTDIGLLRPAVGAQNGYRYYDPHDALRTADARVMRSLGFPLARVKVLSGAPCAEQLAALKDREKDVEEQLRELSLRLERLREVESFLARSALCTGTVEDVARPPIHSLYTYGREKDYRAARRLAAAWMKHLPYTHISVKVPREELNDPGFGGPYSVELGVGATDGFAKRLGLDLSPPVESIPAGRFLIEYLRTPDILSISPADLAPMLSLSRRLRRPFLNHSSGRLLAIEDGPQGPVYSILIRARIG</sequence>
<reference evidence="7 8" key="1">
    <citation type="submission" date="2022-02" db="EMBL/GenBank/DDBJ databases">
        <title>Mesosutterella porci, a novel member of the family Sutterellaceae from pig feces.</title>
        <authorList>
            <person name="Wylensek D."/>
            <person name="Clavel T."/>
        </authorList>
    </citation>
    <scope>NUCLEOTIDE SEQUENCE [LARGE SCALE GENOMIC DNA]</scope>
    <source>
        <strain evidence="8">oilRF-744-wt-GAM-9</strain>
    </source>
</reference>
<evidence type="ECO:0000313" key="7">
    <source>
        <dbReference type="EMBL" id="MCG5030616.1"/>
    </source>
</evidence>
<keyword evidence="2" id="KW-0805">Transcription regulation</keyword>
<dbReference type="PROSITE" id="PS50937">
    <property type="entry name" value="HTH_MERR_2"/>
    <property type="match status" value="1"/>
</dbReference>
<dbReference type="SMART" id="SM00422">
    <property type="entry name" value="HTH_MERR"/>
    <property type="match status" value="1"/>
</dbReference>
<dbReference type="Pfam" id="PF13411">
    <property type="entry name" value="MerR_1"/>
    <property type="match status" value="1"/>
</dbReference>
<dbReference type="InterPro" id="IPR047057">
    <property type="entry name" value="MerR_fam"/>
</dbReference>
<comment type="caution">
    <text evidence="7">The sequence shown here is derived from an EMBL/GenBank/DDBJ whole genome shotgun (WGS) entry which is preliminary data.</text>
</comment>
<evidence type="ECO:0000256" key="4">
    <source>
        <dbReference type="ARBA" id="ARBA00023163"/>
    </source>
</evidence>
<dbReference type="Proteomes" id="UP001297600">
    <property type="component" value="Unassembled WGS sequence"/>
</dbReference>
<keyword evidence="4" id="KW-0804">Transcription</keyword>
<protein>
    <submittedName>
        <fullName evidence="7">MerR family transcriptional regulator</fullName>
    </submittedName>
</protein>
<dbReference type="InterPro" id="IPR000551">
    <property type="entry name" value="MerR-type_HTH_dom"/>
</dbReference>
<keyword evidence="8" id="KW-1185">Reference proteome</keyword>
<feature type="coiled-coil region" evidence="5">
    <location>
        <begin position="76"/>
        <end position="103"/>
    </location>
</feature>
<evidence type="ECO:0000256" key="2">
    <source>
        <dbReference type="ARBA" id="ARBA00023015"/>
    </source>
</evidence>
<evidence type="ECO:0000313" key="8">
    <source>
        <dbReference type="Proteomes" id="UP001297600"/>
    </source>
</evidence>
<keyword evidence="1" id="KW-0678">Repressor</keyword>
<dbReference type="EMBL" id="JAKNCT010000004">
    <property type="protein sequence ID" value="MCG5030616.1"/>
    <property type="molecule type" value="Genomic_DNA"/>
</dbReference>
<dbReference type="Gene3D" id="1.10.1660.10">
    <property type="match status" value="1"/>
</dbReference>
<proteinExistence type="predicted"/>
<name>A0ABS9MPT3_9BURK</name>
<dbReference type="InterPro" id="IPR009061">
    <property type="entry name" value="DNA-bd_dom_put_sf"/>
</dbReference>
<gene>
    <name evidence="7" type="ORF">MAF45_04040</name>
</gene>